<dbReference type="InterPro" id="IPR036396">
    <property type="entry name" value="Cyt_P450_sf"/>
</dbReference>
<sequence>MTVLATTIAPIAGLERPYLGHIPGPRTIPFLGKTISFGLNPYGTYFDQITRFGDVFRMTVFGETWAVLAGPDALEHVYLNRENIFSAQNGLRAFAPLFSGGLLHRDDLDHRAHRRVMQAAFRAPVLRNYLDLMNGEIARLLDDWPTGTKIKFAPSIKELTLRLGAHVFMGVTDAAEVARINAAFIREVAATSALIRKPLPLTKMGRGVAARAALSNDFKRLIASRKTTGGDDFFSQLCIAQDEDGHGWSDQDIVDHFNFLLVAAHDAVTGALTAMIWALAQDQAMQDRVYAEIARLGDGPVQYDDLDQLDLTDRVYREALRRFAPSAFTARAVMADTEWHGHRLPRGTNVVICPGPVMMTPEIFPDPDRFDPDRFTPDRAEDRKHRFAWSPFGGGAHKCIGLHFSSIQVKAFMAQFLQRYRIEMDVQDLPKWRDIPTPIPTNGLPVTLCPRQPASKTP</sequence>
<dbReference type="PROSITE" id="PS00086">
    <property type="entry name" value="CYTOCHROME_P450"/>
    <property type="match status" value="1"/>
</dbReference>
<evidence type="ECO:0000256" key="9">
    <source>
        <dbReference type="RuleBase" id="RU000461"/>
    </source>
</evidence>
<keyword evidence="4 8" id="KW-0479">Metal-binding</keyword>
<evidence type="ECO:0000256" key="3">
    <source>
        <dbReference type="ARBA" id="ARBA00022617"/>
    </source>
</evidence>
<evidence type="ECO:0000256" key="1">
    <source>
        <dbReference type="ARBA" id="ARBA00001971"/>
    </source>
</evidence>
<dbReference type="PANTHER" id="PTHR24286:SF24">
    <property type="entry name" value="LANOSTEROL 14-ALPHA DEMETHYLASE"/>
    <property type="match status" value="1"/>
</dbReference>
<comment type="caution">
    <text evidence="10">The sequence shown here is derived from an EMBL/GenBank/DDBJ whole genome shotgun (WGS) entry which is preliminary data.</text>
</comment>
<keyword evidence="7 9" id="KW-0503">Monooxygenase</keyword>
<comment type="similarity">
    <text evidence="2 9">Belongs to the cytochrome P450 family.</text>
</comment>
<keyword evidence="3 8" id="KW-0349">Heme</keyword>
<dbReference type="InterPro" id="IPR017972">
    <property type="entry name" value="Cyt_P450_CS"/>
</dbReference>
<dbReference type="InterPro" id="IPR001128">
    <property type="entry name" value="Cyt_P450"/>
</dbReference>
<dbReference type="PRINTS" id="PR00465">
    <property type="entry name" value="EP450IV"/>
</dbReference>
<dbReference type="InterPro" id="IPR002403">
    <property type="entry name" value="Cyt_P450_E_grp-IV"/>
</dbReference>
<dbReference type="GO" id="GO:0004497">
    <property type="term" value="F:monooxygenase activity"/>
    <property type="evidence" value="ECO:0007669"/>
    <property type="project" value="UniProtKB-KW"/>
</dbReference>
<comment type="cofactor">
    <cofactor evidence="1 8">
        <name>heme</name>
        <dbReference type="ChEBI" id="CHEBI:30413"/>
    </cofactor>
</comment>
<dbReference type="Proteomes" id="UP000228531">
    <property type="component" value="Unassembled WGS sequence"/>
</dbReference>
<evidence type="ECO:0000256" key="2">
    <source>
        <dbReference type="ARBA" id="ARBA00010617"/>
    </source>
</evidence>
<gene>
    <name evidence="10" type="ORF">BC777_2012</name>
</gene>
<proteinExistence type="inferred from homology"/>
<evidence type="ECO:0000313" key="11">
    <source>
        <dbReference type="Proteomes" id="UP000228531"/>
    </source>
</evidence>
<dbReference type="Gene3D" id="1.10.630.10">
    <property type="entry name" value="Cytochrome P450"/>
    <property type="match status" value="1"/>
</dbReference>
<dbReference type="GO" id="GO:0016125">
    <property type="term" value="P:sterol metabolic process"/>
    <property type="evidence" value="ECO:0007669"/>
    <property type="project" value="TreeGrafter"/>
</dbReference>
<dbReference type="AlphaFoldDB" id="A0A2M8WQD7"/>
<dbReference type="Pfam" id="PF00067">
    <property type="entry name" value="p450"/>
    <property type="match status" value="1"/>
</dbReference>
<feature type="binding site" description="axial binding residue" evidence="8">
    <location>
        <position position="399"/>
    </location>
    <ligand>
        <name>heme</name>
        <dbReference type="ChEBI" id="CHEBI:30413"/>
    </ligand>
    <ligandPart>
        <name>Fe</name>
        <dbReference type="ChEBI" id="CHEBI:18248"/>
    </ligandPart>
</feature>
<evidence type="ECO:0000313" key="10">
    <source>
        <dbReference type="EMBL" id="PJI93142.1"/>
    </source>
</evidence>
<evidence type="ECO:0000256" key="5">
    <source>
        <dbReference type="ARBA" id="ARBA00023002"/>
    </source>
</evidence>
<dbReference type="EMBL" id="PGTY01000001">
    <property type="protein sequence ID" value="PJI93142.1"/>
    <property type="molecule type" value="Genomic_DNA"/>
</dbReference>
<dbReference type="GO" id="GO:0005506">
    <property type="term" value="F:iron ion binding"/>
    <property type="evidence" value="ECO:0007669"/>
    <property type="project" value="InterPro"/>
</dbReference>
<evidence type="ECO:0000256" key="8">
    <source>
        <dbReference type="PIRSR" id="PIRSR602403-1"/>
    </source>
</evidence>
<dbReference type="GO" id="GO:0016705">
    <property type="term" value="F:oxidoreductase activity, acting on paired donors, with incorporation or reduction of molecular oxygen"/>
    <property type="evidence" value="ECO:0007669"/>
    <property type="project" value="InterPro"/>
</dbReference>
<evidence type="ECO:0000256" key="4">
    <source>
        <dbReference type="ARBA" id="ARBA00022723"/>
    </source>
</evidence>
<reference evidence="10 11" key="1">
    <citation type="submission" date="2017-11" db="EMBL/GenBank/DDBJ databases">
        <title>Genomic Encyclopedia of Archaeal and Bacterial Type Strains, Phase II (KMG-II): From Individual Species to Whole Genera.</title>
        <authorList>
            <person name="Goeker M."/>
        </authorList>
    </citation>
    <scope>NUCLEOTIDE SEQUENCE [LARGE SCALE GENOMIC DNA]</scope>
    <source>
        <strain evidence="10 11">DSM 29128</strain>
    </source>
</reference>
<evidence type="ECO:0000256" key="7">
    <source>
        <dbReference type="ARBA" id="ARBA00023033"/>
    </source>
</evidence>
<protein>
    <submittedName>
        <fullName evidence="10">Cytochrome P450</fullName>
    </submittedName>
</protein>
<dbReference type="GO" id="GO:0020037">
    <property type="term" value="F:heme binding"/>
    <property type="evidence" value="ECO:0007669"/>
    <property type="project" value="InterPro"/>
</dbReference>
<dbReference type="RefSeq" id="WP_168769120.1">
    <property type="nucleotide sequence ID" value="NZ_PGTY01000001.1"/>
</dbReference>
<keyword evidence="6 8" id="KW-0408">Iron</keyword>
<evidence type="ECO:0000256" key="6">
    <source>
        <dbReference type="ARBA" id="ARBA00023004"/>
    </source>
</evidence>
<keyword evidence="5 9" id="KW-0560">Oxidoreductase</keyword>
<name>A0A2M8WQD7_9RHOB</name>
<accession>A0A2M8WQD7</accession>
<keyword evidence="11" id="KW-1185">Reference proteome</keyword>
<dbReference type="SUPFAM" id="SSF48264">
    <property type="entry name" value="Cytochrome P450"/>
    <property type="match status" value="1"/>
</dbReference>
<organism evidence="10 11">
    <name type="scientific">Yoonia maricola</name>
    <dbReference type="NCBI Taxonomy" id="420999"/>
    <lineage>
        <taxon>Bacteria</taxon>
        <taxon>Pseudomonadati</taxon>
        <taxon>Pseudomonadota</taxon>
        <taxon>Alphaproteobacteria</taxon>
        <taxon>Rhodobacterales</taxon>
        <taxon>Paracoccaceae</taxon>
        <taxon>Yoonia</taxon>
    </lineage>
</organism>
<dbReference type="PANTHER" id="PTHR24286">
    <property type="entry name" value="CYTOCHROME P450 26"/>
    <property type="match status" value="1"/>
</dbReference>